<sequence length="597" mass="68077">MYGRMPPGLSFLLGRLAIYFAPAMAVAVIIKALIDVLLDVELSNTLIIVATLLSVPAEYASRILFHSWSVRRRAASLGAILPPRWDGRSVGNFDLLTDFLDRFHRGYLGEGPWDRMEELGNIYSVSLVWDVIYFTIDANIMKAILAIDFPSFEKGEKFREAMDSVLGKGVFNSDGELWKFHRTMTRPYFSRDRISHFEVFDRHADSAIKKMKERFRLGHAVDFQDVMSRFTLDSATEFLFGKCVNSLKDTLPYSYNDPKADKIVEEQTVAKCFATALAEAQRVVSTRPRASHAWRLFEFWQDKTAEPMRIVNEFIQPILEEAITKHRAAMGERQSGGNDSKDEDGKTLLDHLVYITDDPAVLHDETINILIAGKDSTAATLTFAVYLMCLNPHVFQRLRAEVLEVVGPTEMPTFDHVRKMKYLRAVINETLRIYCPIPFNIRVTTRDTTLPNPDPSAPRIFIPKGTSISYSVLMMHYRKDYWGPDALYFDPDRWLDERLHQYFAANPFIFGPFSAGPRICPGQQFAYNEMSFFLIRLLQNFSSMELDLSAQPPDARPPPGWAGAEGQKGLEKIVPKSHISLYVHGGLWVKMTQDDRN</sequence>
<name>A0ACC1Q1B5_9APHY</name>
<organism evidence="1 2">
    <name type="scientific">Trametes sanguinea</name>
    <dbReference type="NCBI Taxonomy" id="158606"/>
    <lineage>
        <taxon>Eukaryota</taxon>
        <taxon>Fungi</taxon>
        <taxon>Dikarya</taxon>
        <taxon>Basidiomycota</taxon>
        <taxon>Agaricomycotina</taxon>
        <taxon>Agaricomycetes</taxon>
        <taxon>Polyporales</taxon>
        <taxon>Polyporaceae</taxon>
        <taxon>Trametes</taxon>
    </lineage>
</organism>
<dbReference type="EMBL" id="JANSHE010000688">
    <property type="protein sequence ID" value="KAJ3008020.1"/>
    <property type="molecule type" value="Genomic_DNA"/>
</dbReference>
<evidence type="ECO:0000313" key="2">
    <source>
        <dbReference type="Proteomes" id="UP001144978"/>
    </source>
</evidence>
<keyword evidence="2" id="KW-1185">Reference proteome</keyword>
<evidence type="ECO:0000313" key="1">
    <source>
        <dbReference type="EMBL" id="KAJ3008020.1"/>
    </source>
</evidence>
<protein>
    <submittedName>
        <fullName evidence="1">Uncharacterized protein</fullName>
    </submittedName>
</protein>
<gene>
    <name evidence="1" type="ORF">NUW54_g3319</name>
</gene>
<accession>A0ACC1Q1B5</accession>
<comment type="caution">
    <text evidence="1">The sequence shown here is derived from an EMBL/GenBank/DDBJ whole genome shotgun (WGS) entry which is preliminary data.</text>
</comment>
<proteinExistence type="predicted"/>
<reference evidence="1" key="1">
    <citation type="submission" date="2022-08" db="EMBL/GenBank/DDBJ databases">
        <title>Genome Sequence of Pycnoporus sanguineus.</title>
        <authorList>
            <person name="Buettner E."/>
        </authorList>
    </citation>
    <scope>NUCLEOTIDE SEQUENCE</scope>
    <source>
        <strain evidence="1">CG-C14</strain>
    </source>
</reference>
<dbReference type="Proteomes" id="UP001144978">
    <property type="component" value="Unassembled WGS sequence"/>
</dbReference>